<protein>
    <recommendedName>
        <fullName evidence="2">Retrotransposon gag domain-containing protein</fullName>
    </recommendedName>
</protein>
<dbReference type="PANTHER" id="PTHR33223">
    <property type="entry name" value="CCHC-TYPE DOMAIN-CONTAINING PROTEIN"/>
    <property type="match status" value="1"/>
</dbReference>
<feature type="domain" description="Retrotransposon gag" evidence="2">
    <location>
        <begin position="168"/>
        <end position="232"/>
    </location>
</feature>
<dbReference type="Pfam" id="PF03732">
    <property type="entry name" value="Retrotrans_gag"/>
    <property type="match status" value="1"/>
</dbReference>
<sequence length="248" mass="27141">MAQKKRANGTSAPSSEDATAPANTTGPDQPVGEATEVKVITNGTFEVQLEGMKTQKEPRAVSTCTNRGVPMAGHHRGPALYILRKNQRIQKKNTTGAGGRSTEGRGIVTGLAPRSWWSWKKEEWPPRSNTVILPQYDGEIDPGEFLLKCKATVESNGRISAIKAKASVLALKGSAQHWYASLPKGYICSWGQLRSKLLTSFRGLNTEELTSCDFHNCKQGQDELLQDYMQRIALCKKSPIVTGIISLK</sequence>
<dbReference type="STRING" id="4540.A0A3L6RHJ4"/>
<keyword evidence="4" id="KW-1185">Reference proteome</keyword>
<dbReference type="EMBL" id="PQIB02000008">
    <property type="protein sequence ID" value="RLN03863.1"/>
    <property type="molecule type" value="Genomic_DNA"/>
</dbReference>
<dbReference type="PANTHER" id="PTHR33223:SF10">
    <property type="entry name" value="AMINOTRANSFERASE-LIKE PLANT MOBILE DOMAIN-CONTAINING PROTEIN"/>
    <property type="match status" value="1"/>
</dbReference>
<reference evidence="4" key="1">
    <citation type="journal article" date="2019" name="Nat. Commun.">
        <title>The genome of broomcorn millet.</title>
        <authorList>
            <person name="Zou C."/>
            <person name="Miki D."/>
            <person name="Li D."/>
            <person name="Tang Q."/>
            <person name="Xiao L."/>
            <person name="Rajput S."/>
            <person name="Deng P."/>
            <person name="Jia W."/>
            <person name="Huang R."/>
            <person name="Zhang M."/>
            <person name="Sun Y."/>
            <person name="Hu J."/>
            <person name="Fu X."/>
            <person name="Schnable P.S."/>
            <person name="Li F."/>
            <person name="Zhang H."/>
            <person name="Feng B."/>
            <person name="Zhu X."/>
            <person name="Liu R."/>
            <person name="Schnable J.C."/>
            <person name="Zhu J.-K."/>
            <person name="Zhang H."/>
        </authorList>
    </citation>
    <scope>NUCLEOTIDE SEQUENCE [LARGE SCALE GENOMIC DNA]</scope>
</reference>
<dbReference type="AlphaFoldDB" id="A0A3L6RHJ4"/>
<proteinExistence type="predicted"/>
<dbReference type="Proteomes" id="UP000275267">
    <property type="component" value="Unassembled WGS sequence"/>
</dbReference>
<name>A0A3L6RHJ4_PANMI</name>
<gene>
    <name evidence="3" type="ORF">C2845_PM13G12290</name>
</gene>
<dbReference type="OrthoDB" id="786952at2759"/>
<dbReference type="InterPro" id="IPR005162">
    <property type="entry name" value="Retrotrans_gag_dom"/>
</dbReference>
<feature type="region of interest" description="Disordered" evidence="1">
    <location>
        <begin position="1"/>
        <end position="33"/>
    </location>
</feature>
<feature type="compositionally biased region" description="Polar residues" evidence="1">
    <location>
        <begin position="8"/>
        <end position="27"/>
    </location>
</feature>
<evidence type="ECO:0000256" key="1">
    <source>
        <dbReference type="SAM" id="MobiDB-lite"/>
    </source>
</evidence>
<organism evidence="3 4">
    <name type="scientific">Panicum miliaceum</name>
    <name type="common">Proso millet</name>
    <name type="synonym">Broomcorn millet</name>
    <dbReference type="NCBI Taxonomy" id="4540"/>
    <lineage>
        <taxon>Eukaryota</taxon>
        <taxon>Viridiplantae</taxon>
        <taxon>Streptophyta</taxon>
        <taxon>Embryophyta</taxon>
        <taxon>Tracheophyta</taxon>
        <taxon>Spermatophyta</taxon>
        <taxon>Magnoliopsida</taxon>
        <taxon>Liliopsida</taxon>
        <taxon>Poales</taxon>
        <taxon>Poaceae</taxon>
        <taxon>PACMAD clade</taxon>
        <taxon>Panicoideae</taxon>
        <taxon>Panicodae</taxon>
        <taxon>Paniceae</taxon>
        <taxon>Panicinae</taxon>
        <taxon>Panicum</taxon>
        <taxon>Panicum sect. Panicum</taxon>
    </lineage>
</organism>
<evidence type="ECO:0000313" key="4">
    <source>
        <dbReference type="Proteomes" id="UP000275267"/>
    </source>
</evidence>
<evidence type="ECO:0000313" key="3">
    <source>
        <dbReference type="EMBL" id="RLN03863.1"/>
    </source>
</evidence>
<comment type="caution">
    <text evidence="3">The sequence shown here is derived from an EMBL/GenBank/DDBJ whole genome shotgun (WGS) entry which is preliminary data.</text>
</comment>
<evidence type="ECO:0000259" key="2">
    <source>
        <dbReference type="Pfam" id="PF03732"/>
    </source>
</evidence>
<accession>A0A3L6RHJ4</accession>